<reference evidence="2" key="1">
    <citation type="journal article" date="2020" name="Gigascience">
        <title>An improved pig reference genome sequence to enable pig genetics and genomics research.</title>
        <authorList>
            <person name="Warr A."/>
            <person name="Affara N."/>
            <person name="Aken B."/>
            <person name="Beiki H."/>
            <person name="Bickhart D.M."/>
            <person name="Billis K."/>
            <person name="Chow W."/>
            <person name="Eory L."/>
            <person name="Finlayson H.A."/>
            <person name="Flicek P."/>
            <person name="Giron C.G."/>
            <person name="Griffin D.K."/>
            <person name="Hall R."/>
            <person name="Hannum G."/>
            <person name="Hourlier T."/>
            <person name="Howe K."/>
            <person name="Hume D.A."/>
            <person name="Izuogu O."/>
            <person name="Kim K."/>
            <person name="Koren S."/>
            <person name="Liu H."/>
            <person name="Manchanda N."/>
            <person name="Martin F.J."/>
            <person name="Nonneman D.J."/>
            <person name="O'Connor R.E."/>
            <person name="Phillippy A.M."/>
            <person name="Rohrer G.A."/>
            <person name="Rosen B.D."/>
            <person name="Rund L.A."/>
            <person name="Sargent C.A."/>
            <person name="Schook L.B."/>
            <person name="Schroeder S.G."/>
            <person name="Schwartz A.S."/>
            <person name="Skinner B.M."/>
            <person name="Talbot R."/>
            <person name="Tseng E."/>
            <person name="Tuggle C.K."/>
            <person name="Watson M."/>
            <person name="Smith T.P.L."/>
            <person name="Archibald A.L."/>
        </authorList>
    </citation>
    <scope>NUCLEOTIDE SEQUENCE [LARGE SCALE GENOMIC DNA]</scope>
    <source>
        <strain evidence="2">Duroc</strain>
    </source>
</reference>
<accession>A0A8W4F8L6</accession>
<name>A0A8W4F8L6_PIG</name>
<feature type="signal peptide" evidence="1">
    <location>
        <begin position="1"/>
        <end position="15"/>
    </location>
</feature>
<keyword evidence="3" id="KW-1185">Reference proteome</keyword>
<evidence type="ECO:0000256" key="1">
    <source>
        <dbReference type="SAM" id="SignalP"/>
    </source>
</evidence>
<protein>
    <recommendedName>
        <fullName evidence="4">Secreted protein</fullName>
    </recommendedName>
</protein>
<keyword evidence="1" id="KW-0732">Signal</keyword>
<dbReference type="AlphaFoldDB" id="A0A8W4F8L6"/>
<reference evidence="2" key="2">
    <citation type="submission" date="2025-08" db="UniProtKB">
        <authorList>
            <consortium name="Ensembl"/>
        </authorList>
    </citation>
    <scope>IDENTIFICATION</scope>
</reference>
<dbReference type="Proteomes" id="UP000008227">
    <property type="component" value="Chromosome 14"/>
</dbReference>
<organism evidence="2 3">
    <name type="scientific">Sus scrofa</name>
    <name type="common">Pig</name>
    <dbReference type="NCBI Taxonomy" id="9823"/>
    <lineage>
        <taxon>Eukaryota</taxon>
        <taxon>Metazoa</taxon>
        <taxon>Chordata</taxon>
        <taxon>Craniata</taxon>
        <taxon>Vertebrata</taxon>
        <taxon>Euteleostomi</taxon>
        <taxon>Mammalia</taxon>
        <taxon>Eutheria</taxon>
        <taxon>Laurasiatheria</taxon>
        <taxon>Artiodactyla</taxon>
        <taxon>Suina</taxon>
        <taxon>Suidae</taxon>
        <taxon>Sus</taxon>
    </lineage>
</organism>
<evidence type="ECO:0000313" key="3">
    <source>
        <dbReference type="Proteomes" id="UP000008227"/>
    </source>
</evidence>
<sequence>MIAPALLFFLKIILAIGDLLSFHTHFKVICSSSGNIVAPSLTLLLFACACAPGASPTTVKFPPAVLTGPGTHGIAFALSLQWAPFVLPSSQVASVPPGHSHSGSKPNL</sequence>
<reference evidence="2" key="3">
    <citation type="submission" date="2025-09" db="UniProtKB">
        <authorList>
            <consortium name="Ensembl"/>
        </authorList>
    </citation>
    <scope>IDENTIFICATION</scope>
</reference>
<proteinExistence type="predicted"/>
<evidence type="ECO:0000313" key="2">
    <source>
        <dbReference type="Ensembl" id="ENSSSCP00000074665.1"/>
    </source>
</evidence>
<feature type="chain" id="PRO_5036453639" description="Secreted protein" evidence="1">
    <location>
        <begin position="16"/>
        <end position="108"/>
    </location>
</feature>
<evidence type="ECO:0008006" key="4">
    <source>
        <dbReference type="Google" id="ProtNLM"/>
    </source>
</evidence>
<dbReference type="Ensembl" id="ENSSSCT00000102729.1">
    <property type="protein sequence ID" value="ENSSSCP00000074665.1"/>
    <property type="gene ID" value="ENSSSCG00000061082.1"/>
</dbReference>